<gene>
    <name evidence="1" type="ORF">HHUSO_G289</name>
</gene>
<evidence type="ECO:0000313" key="2">
    <source>
        <dbReference type="Proteomes" id="UP001369086"/>
    </source>
</evidence>
<organism evidence="1 2">
    <name type="scientific">Huso huso</name>
    <name type="common">Beluga</name>
    <name type="synonym">Acipenser huso</name>
    <dbReference type="NCBI Taxonomy" id="61971"/>
    <lineage>
        <taxon>Eukaryota</taxon>
        <taxon>Metazoa</taxon>
        <taxon>Chordata</taxon>
        <taxon>Craniata</taxon>
        <taxon>Vertebrata</taxon>
        <taxon>Euteleostomi</taxon>
        <taxon>Actinopterygii</taxon>
        <taxon>Chondrostei</taxon>
        <taxon>Acipenseriformes</taxon>
        <taxon>Acipenseridae</taxon>
        <taxon>Huso</taxon>
    </lineage>
</organism>
<comment type="caution">
    <text evidence="1">The sequence shown here is derived from an EMBL/GenBank/DDBJ whole genome shotgun (WGS) entry which is preliminary data.</text>
</comment>
<name>A0ABR1ABH5_HUSHU</name>
<proteinExistence type="predicted"/>
<evidence type="ECO:0000313" key="1">
    <source>
        <dbReference type="EMBL" id="KAK6493885.1"/>
    </source>
</evidence>
<reference evidence="1 2" key="1">
    <citation type="submission" date="2021-05" db="EMBL/GenBank/DDBJ databases">
        <authorList>
            <person name="Zahm M."/>
            <person name="Klopp C."/>
            <person name="Cabau C."/>
            <person name="Kuhl H."/>
            <person name="Suciu R."/>
            <person name="Ciorpac M."/>
            <person name="Holostenco D."/>
            <person name="Gessner J."/>
            <person name="Wuertz S."/>
            <person name="Hohne C."/>
            <person name="Stock M."/>
            <person name="Gislard M."/>
            <person name="Lluch J."/>
            <person name="Milhes M."/>
            <person name="Lampietro C."/>
            <person name="Lopez Roques C."/>
            <person name="Donnadieu C."/>
            <person name="Du K."/>
            <person name="Schartl M."/>
            <person name="Guiguen Y."/>
        </authorList>
    </citation>
    <scope>NUCLEOTIDE SEQUENCE [LARGE SCALE GENOMIC DNA]</scope>
    <source>
        <strain evidence="1">Hh-F2</strain>
        <tissue evidence="1">Blood</tissue>
    </source>
</reference>
<dbReference type="Proteomes" id="UP001369086">
    <property type="component" value="Unassembled WGS sequence"/>
</dbReference>
<sequence>MGCRCCRMIESYVFDSDVPVEVYGCRSDGSSSVYSQEKPVGTDNCITGQTVNKQDFNNQQTLAQKQRVSNIENDKNQINRTYFPSGEKKYGLGENKEGLKVETNGLYILENERTQRKCTMPSNEGGSDTCPLSKPLVDNYIAALSQNNSSVVKGCEEQSEATTIQATPKTENILVSNENLQDKKQPSLLNDSQPEVNPPAIQTHDSFENDCVDVTDNAPVNGVDAKITILSNASISSADIKECVSQLDDLDELNGRISPLVRGELDSKSEERKSSIDNFEICDDLEVAEALAALEAATAGEDEE</sequence>
<dbReference type="EMBL" id="JAHFZB010000001">
    <property type="protein sequence ID" value="KAK6493885.1"/>
    <property type="molecule type" value="Genomic_DNA"/>
</dbReference>
<accession>A0ABR1ABH5</accession>
<protein>
    <submittedName>
        <fullName evidence="1">Uncharacterized protein</fullName>
    </submittedName>
</protein>
<keyword evidence="2" id="KW-1185">Reference proteome</keyword>